<comment type="caution">
    <text evidence="3">The sequence shown here is derived from an EMBL/GenBank/DDBJ whole genome shotgun (WGS) entry which is preliminary data.</text>
</comment>
<dbReference type="EMBL" id="CM035407">
    <property type="protein sequence ID" value="KAH7444436.1"/>
    <property type="molecule type" value="Genomic_DNA"/>
</dbReference>
<accession>A0A8T2VAM1</accession>
<dbReference type="InterPro" id="IPR033473">
    <property type="entry name" value="Atos-like_C"/>
</dbReference>
<dbReference type="EMBL" id="CM035407">
    <property type="protein sequence ID" value="KAH7444438.1"/>
    <property type="molecule type" value="Genomic_DNA"/>
</dbReference>
<feature type="region of interest" description="Disordered" evidence="1">
    <location>
        <begin position="149"/>
        <end position="182"/>
    </location>
</feature>
<dbReference type="OrthoDB" id="8625101at2759"/>
<dbReference type="PANTHER" id="PTHR13199:SF11">
    <property type="entry name" value="PROTEIN ATOSSA"/>
    <property type="match status" value="1"/>
</dbReference>
<organism evidence="3 4">
    <name type="scientific">Ceratopteris richardii</name>
    <name type="common">Triangle waterfern</name>
    <dbReference type="NCBI Taxonomy" id="49495"/>
    <lineage>
        <taxon>Eukaryota</taxon>
        <taxon>Viridiplantae</taxon>
        <taxon>Streptophyta</taxon>
        <taxon>Embryophyta</taxon>
        <taxon>Tracheophyta</taxon>
        <taxon>Polypodiopsida</taxon>
        <taxon>Polypodiidae</taxon>
        <taxon>Polypodiales</taxon>
        <taxon>Pteridineae</taxon>
        <taxon>Pteridaceae</taxon>
        <taxon>Parkerioideae</taxon>
        <taxon>Ceratopteris</taxon>
    </lineage>
</organism>
<evidence type="ECO:0000259" key="2">
    <source>
        <dbReference type="SMART" id="SM01177"/>
    </source>
</evidence>
<dbReference type="AlphaFoldDB" id="A0A8T2VAM1"/>
<keyword evidence="4" id="KW-1185">Reference proteome</keyword>
<dbReference type="EMBL" id="CM035407">
    <property type="protein sequence ID" value="KAH7444430.1"/>
    <property type="molecule type" value="Genomic_DNA"/>
</dbReference>
<evidence type="ECO:0000256" key="1">
    <source>
        <dbReference type="SAM" id="MobiDB-lite"/>
    </source>
</evidence>
<evidence type="ECO:0000313" key="4">
    <source>
        <dbReference type="Proteomes" id="UP000825935"/>
    </source>
</evidence>
<dbReference type="Proteomes" id="UP000825935">
    <property type="component" value="Chromosome 2"/>
</dbReference>
<dbReference type="InterPro" id="IPR051506">
    <property type="entry name" value="ATOS_Transcription_Regulators"/>
</dbReference>
<dbReference type="SMART" id="SM01177">
    <property type="entry name" value="DUF4210"/>
    <property type="match status" value="1"/>
</dbReference>
<dbReference type="EMBL" id="CM035407">
    <property type="protein sequence ID" value="KAH7444435.1"/>
    <property type="molecule type" value="Genomic_DNA"/>
</dbReference>
<dbReference type="PANTHER" id="PTHR13199">
    <property type="entry name" value="GH03947P"/>
    <property type="match status" value="1"/>
</dbReference>
<feature type="compositionally biased region" description="Polar residues" evidence="1">
    <location>
        <begin position="149"/>
        <end position="158"/>
    </location>
</feature>
<dbReference type="EMBL" id="CM035407">
    <property type="protein sequence ID" value="KAH7444434.1"/>
    <property type="molecule type" value="Genomic_DNA"/>
</dbReference>
<feature type="region of interest" description="Disordered" evidence="1">
    <location>
        <begin position="686"/>
        <end position="706"/>
    </location>
</feature>
<dbReference type="EMBL" id="CM035407">
    <property type="protein sequence ID" value="KAH7444437.1"/>
    <property type="molecule type" value="Genomic_DNA"/>
</dbReference>
<gene>
    <name evidence="3" type="ORF">KP509_02G078300</name>
</gene>
<evidence type="ECO:0000313" key="3">
    <source>
        <dbReference type="EMBL" id="KAH7444432.1"/>
    </source>
</evidence>
<protein>
    <recommendedName>
        <fullName evidence="2">Atos-like conserved domain-containing protein</fullName>
    </recommendedName>
</protein>
<sequence>MGLLQPLCDGSDDEATNTRAFLENSVQTGTPPCTRAWSNDGGVCFGTASALMSHDPYKQILANFHSTSHVTLSQAPSTPLYSPFISKDVESSSSPASIVVGFSTSHVKDTDPDENNAAAPALEGHVIRGGTRRRASHLSGILSHAESGSFSRTDSIGSGDQPVREHKISTEEQNEIQPANSLQDGSVDLLLEDTDTGFCVYQSGKSSSSTKSSPLSIPVVEGLYAARPPFVGLQTDGPLLTEREVLALHRDETQTRCKLQDSPPPAHTLQADKWTSSPSAIHQFISTGLSLSPLGPNRLAIKANEMKKNYEEDGQLLPAPSTSPVHTLTSVIKPIHEFRLNKRNERLFLGEDEHYTSHTELFHKEDFWCRGSSFFKHSGRICKPMLSTRRSLVGSFEESLLSGRFVAGKPCQKLDGFLALLSITGGSWSPPMQKLPFSVTCVDKESPLLYYASINLAENSAKKKVSSDRRRKSAPVDDSLLDKSRIRIPISGRVQLVLSNPEMTPVHTFLCSYDLTDMPPGTKTFLRHKVSLLAPTSAKTSEGFENEESNAKSSSWNNYPSYNNTSMSVGNVTRKNNWNSDSELISHEENLFARSYHSVHVCRNIASRGSPDSVSQQGSNQEEGSFTYFDGINSENMMACKVFDVDHCTAKASAVKKSSDGRANSALRYALHLRFVCPPVKTSHKSRDSIMDQVDSSQEPSSEVGDMLQQDKRRFYLYSDLRVVFPQRHSDSDEGKLEVEYDFPTDPKYFDYCN</sequence>
<dbReference type="Pfam" id="PF13889">
    <property type="entry name" value="Chromosome_seg"/>
    <property type="match status" value="1"/>
</dbReference>
<dbReference type="EMBL" id="CM035407">
    <property type="protein sequence ID" value="KAH7444432.1"/>
    <property type="molecule type" value="Genomic_DNA"/>
</dbReference>
<feature type="domain" description="Atos-like conserved" evidence="2">
    <location>
        <begin position="392"/>
        <end position="451"/>
    </location>
</feature>
<dbReference type="OMA" id="QAGHANS"/>
<dbReference type="InterPro" id="IPR025261">
    <property type="entry name" value="Atos-like_cons_dom"/>
</dbReference>
<name>A0A8T2VAM1_CERRI</name>
<reference evidence="3" key="1">
    <citation type="submission" date="2021-08" db="EMBL/GenBank/DDBJ databases">
        <title>WGS assembly of Ceratopteris richardii.</title>
        <authorList>
            <person name="Marchant D.B."/>
            <person name="Chen G."/>
            <person name="Jenkins J."/>
            <person name="Shu S."/>
            <person name="Leebens-Mack J."/>
            <person name="Grimwood J."/>
            <person name="Schmutz J."/>
            <person name="Soltis P."/>
            <person name="Soltis D."/>
            <person name="Chen Z.-H."/>
        </authorList>
    </citation>
    <scope>NUCLEOTIDE SEQUENCE</scope>
    <source>
        <strain evidence="3">Whitten #5841</strain>
        <tissue evidence="3">Leaf</tissue>
    </source>
</reference>
<proteinExistence type="predicted"/>
<dbReference type="EMBL" id="CM035407">
    <property type="protein sequence ID" value="KAH7444433.1"/>
    <property type="molecule type" value="Genomic_DNA"/>
</dbReference>
<dbReference type="EMBL" id="CM035407">
    <property type="protein sequence ID" value="KAH7444431.1"/>
    <property type="molecule type" value="Genomic_DNA"/>
</dbReference>